<dbReference type="InterPro" id="IPR006141">
    <property type="entry name" value="Intein_N"/>
</dbReference>
<dbReference type="PROSITE" id="PS50818">
    <property type="entry name" value="INTEIN_C_TER"/>
    <property type="match status" value="1"/>
</dbReference>
<dbReference type="EMBL" id="BIXY01000012">
    <property type="protein sequence ID" value="GCF07603.1"/>
    <property type="molecule type" value="Genomic_DNA"/>
</dbReference>
<dbReference type="CDD" id="cd00081">
    <property type="entry name" value="Hint"/>
    <property type="match status" value="1"/>
</dbReference>
<dbReference type="InterPro" id="IPR030934">
    <property type="entry name" value="Intein_C"/>
</dbReference>
<dbReference type="Gene3D" id="2.170.16.10">
    <property type="entry name" value="Hedgehog/Intein (Hint) domain"/>
    <property type="match status" value="1"/>
</dbReference>
<proteinExistence type="predicted"/>
<organism evidence="2 3">
    <name type="scientific">Dictyobacter arantiisoli</name>
    <dbReference type="NCBI Taxonomy" id="2014874"/>
    <lineage>
        <taxon>Bacteria</taxon>
        <taxon>Bacillati</taxon>
        <taxon>Chloroflexota</taxon>
        <taxon>Ktedonobacteria</taxon>
        <taxon>Ktedonobacterales</taxon>
        <taxon>Dictyobacteraceae</taxon>
        <taxon>Dictyobacter</taxon>
    </lineage>
</organism>
<dbReference type="PROSITE" id="PS50817">
    <property type="entry name" value="INTEIN_N_TER"/>
    <property type="match status" value="1"/>
</dbReference>
<reference evidence="2 3" key="1">
    <citation type="submission" date="2019-01" db="EMBL/GenBank/DDBJ databases">
        <title>Draft genome sequence of Dictyobacter sp. Uno17.</title>
        <authorList>
            <person name="Wang C.M."/>
            <person name="Zheng Y."/>
            <person name="Sakai Y."/>
            <person name="Abe K."/>
            <person name="Yokota A."/>
            <person name="Yabe S."/>
        </authorList>
    </citation>
    <scope>NUCLEOTIDE SEQUENCE [LARGE SCALE GENOMIC DNA]</scope>
    <source>
        <strain evidence="2 3">Uno17</strain>
    </source>
</reference>
<dbReference type="Proteomes" id="UP000322530">
    <property type="component" value="Unassembled WGS sequence"/>
</dbReference>
<dbReference type="RefSeq" id="WP_149400617.1">
    <property type="nucleotide sequence ID" value="NZ_BIXY01000012.1"/>
</dbReference>
<dbReference type="SUPFAM" id="SSF51294">
    <property type="entry name" value="Hedgehog/intein (Hint) domain"/>
    <property type="match status" value="1"/>
</dbReference>
<sequence>MVNDVQTLSGNGSMWDKAVAGGDLAMNAGMDISMLFGVGEELRGGELALKGGADLAEHLAESCALSFSYDTTVMTAGGALAIGSLRVGEKVLAYNTQTQHMELEPIKHVWINHDTDLVNLAITTTTTDKKGQRHEKDEVIHTTAKHPFLTQEEGFVPVSQLHIGLHIRKADGSYGVVSGWQSLPGASTMYNLEVTQDHTYTVGDGQWVVHNCGGEVLPDLFESVVAKHKKNILDGASLESIILFLHDDGLTIVESIKALKILYAISLGEAKILVNEHFVWKNVVVSHQSFHRELENAIEAEANK</sequence>
<dbReference type="OrthoDB" id="603864at2"/>
<dbReference type="AlphaFoldDB" id="A0A5A5T994"/>
<dbReference type="InterPro" id="IPR003587">
    <property type="entry name" value="Hint_dom_N"/>
</dbReference>
<evidence type="ECO:0000313" key="2">
    <source>
        <dbReference type="EMBL" id="GCF07603.1"/>
    </source>
</evidence>
<dbReference type="GO" id="GO:0016539">
    <property type="term" value="P:intein-mediated protein splicing"/>
    <property type="evidence" value="ECO:0007669"/>
    <property type="project" value="InterPro"/>
</dbReference>
<protein>
    <recommendedName>
        <fullName evidence="1">Hint domain-containing protein</fullName>
    </recommendedName>
</protein>
<gene>
    <name evidence="2" type="ORF">KDI_11670</name>
</gene>
<accession>A0A5A5T994</accession>
<comment type="caution">
    <text evidence="2">The sequence shown here is derived from an EMBL/GenBank/DDBJ whole genome shotgun (WGS) entry which is preliminary data.</text>
</comment>
<dbReference type="NCBIfam" id="TIGR01443">
    <property type="entry name" value="intein_Cterm"/>
    <property type="match status" value="1"/>
</dbReference>
<keyword evidence="3" id="KW-1185">Reference proteome</keyword>
<evidence type="ECO:0000259" key="1">
    <source>
        <dbReference type="SMART" id="SM00306"/>
    </source>
</evidence>
<dbReference type="SMART" id="SM00306">
    <property type="entry name" value="HintN"/>
    <property type="match status" value="1"/>
</dbReference>
<feature type="domain" description="Hint" evidence="1">
    <location>
        <begin position="64"/>
        <end position="171"/>
    </location>
</feature>
<dbReference type="Pfam" id="PF07591">
    <property type="entry name" value="PT-HINT"/>
    <property type="match status" value="1"/>
</dbReference>
<name>A0A5A5T994_9CHLR</name>
<dbReference type="InterPro" id="IPR036844">
    <property type="entry name" value="Hint_dom_sf"/>
</dbReference>
<evidence type="ECO:0000313" key="3">
    <source>
        <dbReference type="Proteomes" id="UP000322530"/>
    </source>
</evidence>